<organism evidence="11 12">
    <name type="scientific">Agrobacterium genomosp. 2 str. CFBP 5494</name>
    <dbReference type="NCBI Taxonomy" id="1183436"/>
    <lineage>
        <taxon>Bacteria</taxon>
        <taxon>Pseudomonadati</taxon>
        <taxon>Pseudomonadota</taxon>
        <taxon>Alphaproteobacteria</taxon>
        <taxon>Hyphomicrobiales</taxon>
        <taxon>Rhizobiaceae</taxon>
        <taxon>Rhizobium/Agrobacterium group</taxon>
        <taxon>Agrobacterium</taxon>
        <taxon>Agrobacterium tumefaciens complex</taxon>
    </lineage>
</organism>
<dbReference type="Pfam" id="PF00078">
    <property type="entry name" value="RVT_1"/>
    <property type="match status" value="1"/>
</dbReference>
<dbReference type="PANTHER" id="PTHR34047:SF7">
    <property type="entry name" value="RNA-DIRECTED DNA POLYMERASE"/>
    <property type="match status" value="1"/>
</dbReference>
<gene>
    <name evidence="11" type="ORF">AGR2A_pa30001</name>
</gene>
<dbReference type="InterPro" id="IPR000123">
    <property type="entry name" value="Reverse_transcriptase_msDNA"/>
</dbReference>
<dbReference type="CDD" id="cd03487">
    <property type="entry name" value="RT_Bac_retron_II"/>
    <property type="match status" value="1"/>
</dbReference>
<evidence type="ECO:0000256" key="8">
    <source>
        <dbReference type="ARBA" id="ARBA00034120"/>
    </source>
</evidence>
<proteinExistence type="inferred from homology"/>
<accession>A0A9W5B6H5</accession>
<dbReference type="InterPro" id="IPR051083">
    <property type="entry name" value="GrpII_Intron_Splice-Mob/Def"/>
</dbReference>
<keyword evidence="3" id="KW-0548">Nucleotidyltransferase</keyword>
<protein>
    <recommendedName>
        <fullName evidence="1">RNA-directed DNA polymerase</fullName>
        <ecNumber evidence="1">2.7.7.49</ecNumber>
    </recommendedName>
</protein>
<evidence type="ECO:0000256" key="6">
    <source>
        <dbReference type="ARBA" id="ARBA00022918"/>
    </source>
</evidence>
<name>A0A9W5B6H5_9HYPH</name>
<evidence type="ECO:0000256" key="3">
    <source>
        <dbReference type="ARBA" id="ARBA00022695"/>
    </source>
</evidence>
<dbReference type="EMBL" id="FBVY01000041">
    <property type="protein sequence ID" value="CUX01683.1"/>
    <property type="molecule type" value="Genomic_DNA"/>
</dbReference>
<evidence type="ECO:0000256" key="9">
    <source>
        <dbReference type="ARBA" id="ARBA00048173"/>
    </source>
</evidence>
<dbReference type="InterPro" id="IPR000477">
    <property type="entry name" value="RT_dom"/>
</dbReference>
<feature type="domain" description="Reverse transcriptase" evidence="10">
    <location>
        <begin position="1"/>
        <end position="211"/>
    </location>
</feature>
<reference evidence="11 12" key="1">
    <citation type="submission" date="2016-01" db="EMBL/GenBank/DDBJ databases">
        <authorList>
            <person name="Regsiter A."/>
            <person name="william w."/>
        </authorList>
    </citation>
    <scope>NUCLEOTIDE SEQUENCE [LARGE SCALE GENOMIC DNA]</scope>
    <source>
        <strain evidence="11 12">CFBP 5494</strain>
    </source>
</reference>
<evidence type="ECO:0000256" key="7">
    <source>
        <dbReference type="ARBA" id="ARBA00023118"/>
    </source>
</evidence>
<evidence type="ECO:0000256" key="4">
    <source>
        <dbReference type="ARBA" id="ARBA00022723"/>
    </source>
</evidence>
<comment type="catalytic activity">
    <reaction evidence="9">
        <text>DNA(n) + a 2'-deoxyribonucleoside 5'-triphosphate = DNA(n+1) + diphosphate</text>
        <dbReference type="Rhea" id="RHEA:22508"/>
        <dbReference type="Rhea" id="RHEA-COMP:17339"/>
        <dbReference type="Rhea" id="RHEA-COMP:17340"/>
        <dbReference type="ChEBI" id="CHEBI:33019"/>
        <dbReference type="ChEBI" id="CHEBI:61560"/>
        <dbReference type="ChEBI" id="CHEBI:173112"/>
        <dbReference type="EC" id="2.7.7.49"/>
    </reaction>
</comment>
<dbReference type="GO" id="GO:0046872">
    <property type="term" value="F:metal ion binding"/>
    <property type="evidence" value="ECO:0007669"/>
    <property type="project" value="UniProtKB-KW"/>
</dbReference>
<comment type="similarity">
    <text evidence="8">Belongs to the bacterial reverse transcriptase family.</text>
</comment>
<sequence length="298" mass="34060">MPNEELKTVQDWIVRNILRHTRSHPASYAYHPKSRPEFAAKPHCGCDYLLKVDIQDFFNRVTEGKITRIFRDLGFSDLVSFELARLTTVTAQGMELPEGLSERRWPAIPAYQSRYEGFLPQGAPTSPMLSNLAMLALDEKLQELASSEGTSYTRYADDLTFSARKPHDFESIKRFKRKVLTELNAAGFRPNLRKTHIRGPGTRRIVLGMLVDGQRPRLTKEFKDDLRQHLHYLTSDDHGPATHAQANKTSIGGMFHIVRGKIGWATRVEPEYGRKCLIQFRTIKWPPIERAKSGTISI</sequence>
<evidence type="ECO:0000256" key="5">
    <source>
        <dbReference type="ARBA" id="ARBA00022842"/>
    </source>
</evidence>
<comment type="caution">
    <text evidence="11">The sequence shown here is derived from an EMBL/GenBank/DDBJ whole genome shotgun (WGS) entry which is preliminary data.</text>
</comment>
<dbReference type="AlphaFoldDB" id="A0A9W5B6H5"/>
<dbReference type="SUPFAM" id="SSF56672">
    <property type="entry name" value="DNA/RNA polymerases"/>
    <property type="match status" value="1"/>
</dbReference>
<dbReference type="GO" id="GO:0051607">
    <property type="term" value="P:defense response to virus"/>
    <property type="evidence" value="ECO:0007669"/>
    <property type="project" value="UniProtKB-KW"/>
</dbReference>
<dbReference type="PANTHER" id="PTHR34047">
    <property type="entry name" value="NUCLEAR INTRON MATURASE 1, MITOCHONDRIAL-RELATED"/>
    <property type="match status" value="1"/>
</dbReference>
<evidence type="ECO:0000256" key="2">
    <source>
        <dbReference type="ARBA" id="ARBA00022679"/>
    </source>
</evidence>
<dbReference type="GO" id="GO:0003964">
    <property type="term" value="F:RNA-directed DNA polymerase activity"/>
    <property type="evidence" value="ECO:0007669"/>
    <property type="project" value="UniProtKB-KW"/>
</dbReference>
<dbReference type="PROSITE" id="PS50878">
    <property type="entry name" value="RT_POL"/>
    <property type="match status" value="1"/>
</dbReference>
<dbReference type="InterPro" id="IPR043502">
    <property type="entry name" value="DNA/RNA_pol_sf"/>
</dbReference>
<keyword evidence="6 11" id="KW-0695">RNA-directed DNA polymerase</keyword>
<dbReference type="EC" id="2.7.7.49" evidence="1"/>
<keyword evidence="12" id="KW-1185">Reference proteome</keyword>
<dbReference type="Proteomes" id="UP000191933">
    <property type="component" value="Unassembled WGS sequence"/>
</dbReference>
<evidence type="ECO:0000313" key="11">
    <source>
        <dbReference type="EMBL" id="CUX01683.1"/>
    </source>
</evidence>
<keyword evidence="7" id="KW-0051">Antiviral defense</keyword>
<keyword evidence="2" id="KW-0808">Transferase</keyword>
<dbReference type="GO" id="GO:0003723">
    <property type="term" value="F:RNA binding"/>
    <property type="evidence" value="ECO:0007669"/>
    <property type="project" value="InterPro"/>
</dbReference>
<keyword evidence="5" id="KW-0460">Magnesium</keyword>
<evidence type="ECO:0000313" key="12">
    <source>
        <dbReference type="Proteomes" id="UP000191933"/>
    </source>
</evidence>
<keyword evidence="4" id="KW-0479">Metal-binding</keyword>
<evidence type="ECO:0000259" key="10">
    <source>
        <dbReference type="PROSITE" id="PS50878"/>
    </source>
</evidence>
<evidence type="ECO:0000256" key="1">
    <source>
        <dbReference type="ARBA" id="ARBA00012493"/>
    </source>
</evidence>